<dbReference type="PROSITE" id="PS01149">
    <property type="entry name" value="PSI_RSU"/>
    <property type="match status" value="1"/>
</dbReference>
<evidence type="ECO:0000256" key="4">
    <source>
        <dbReference type="RuleBase" id="RU003887"/>
    </source>
</evidence>
<dbReference type="NCBIfam" id="TIGR00093">
    <property type="entry name" value="pseudouridine synthase"/>
    <property type="match status" value="1"/>
</dbReference>
<dbReference type="Gene3D" id="3.10.290.10">
    <property type="entry name" value="RNA-binding S4 domain"/>
    <property type="match status" value="1"/>
</dbReference>
<sequence length="232" mass="26739">MRLNQYISSSGFCSRRQAERYITAKKVLVNGKIAPHVYFVKEDDHVEVDGHTITHTARDIYMILNKPSGITCTASPAIAGNIIDFISYPERIFPVGRLDKETEGLILLTNDGSIVNDLMKDEHQQEKEYVVTVNRKITDTFIKDLSNGVDIYNPRTKGYTTTNPCTVTQLDNFTFRITLTQGLNRQIRRMCRRFQYTVTHLQRVRIKHIELGPLGRGQWRYLTEEEIAKLKS</sequence>
<dbReference type="EC" id="5.4.99.-" evidence="4"/>
<evidence type="ECO:0000259" key="5">
    <source>
        <dbReference type="SMART" id="SM00363"/>
    </source>
</evidence>
<evidence type="ECO:0000313" key="6">
    <source>
        <dbReference type="EMBL" id="AOV07990.1"/>
    </source>
</evidence>
<dbReference type="AlphaFoldDB" id="A0A1D8JGZ2"/>
<dbReference type="Gene3D" id="3.30.70.1560">
    <property type="entry name" value="Alpha-L RNA-binding motif"/>
    <property type="match status" value="1"/>
</dbReference>
<reference evidence="6 7" key="1">
    <citation type="submission" date="2016-09" db="EMBL/GenBank/DDBJ databases">
        <title>Complete genome sequence of the Lysinibacillus sphaericus LMG 22257, a specie of Bacillus with ureolytic activity that can effectively biodeposit calcium carbonate.</title>
        <authorList>
            <person name="Yan W."/>
        </authorList>
    </citation>
    <scope>NUCLEOTIDE SEQUENCE [LARGE SCALE GENOMIC DNA]</scope>
    <source>
        <strain evidence="6 7">LMG 22257</strain>
    </source>
</reference>
<organism evidence="6 7">
    <name type="scientific">Sporosarcina ureilytica</name>
    <dbReference type="NCBI Taxonomy" id="298596"/>
    <lineage>
        <taxon>Bacteria</taxon>
        <taxon>Bacillati</taxon>
        <taxon>Bacillota</taxon>
        <taxon>Bacilli</taxon>
        <taxon>Bacillales</taxon>
        <taxon>Caryophanaceae</taxon>
        <taxon>Sporosarcina</taxon>
    </lineage>
</organism>
<dbReference type="GO" id="GO:0120159">
    <property type="term" value="F:rRNA pseudouridine synthase activity"/>
    <property type="evidence" value="ECO:0007669"/>
    <property type="project" value="UniProtKB-ARBA"/>
</dbReference>
<dbReference type="PANTHER" id="PTHR47683">
    <property type="entry name" value="PSEUDOURIDINE SYNTHASE FAMILY PROTEIN-RELATED"/>
    <property type="match status" value="1"/>
</dbReference>
<dbReference type="RefSeq" id="WP_075528138.1">
    <property type="nucleotide sequence ID" value="NZ_CP017560.1"/>
</dbReference>
<dbReference type="InterPro" id="IPR020103">
    <property type="entry name" value="PsdUridine_synth_cat_dom_sf"/>
</dbReference>
<dbReference type="Gene3D" id="3.30.70.580">
    <property type="entry name" value="Pseudouridine synthase I, catalytic domain, N-terminal subdomain"/>
    <property type="match status" value="1"/>
</dbReference>
<comment type="similarity">
    <text evidence="1 4">Belongs to the pseudouridine synthase RsuA family.</text>
</comment>
<name>A0A1D8JGZ2_9BACL</name>
<dbReference type="PANTHER" id="PTHR47683:SF2">
    <property type="entry name" value="RNA-BINDING S4 DOMAIN-CONTAINING PROTEIN"/>
    <property type="match status" value="1"/>
</dbReference>
<dbReference type="GO" id="GO:0003723">
    <property type="term" value="F:RNA binding"/>
    <property type="evidence" value="ECO:0007669"/>
    <property type="project" value="UniProtKB-KW"/>
</dbReference>
<dbReference type="InterPro" id="IPR002942">
    <property type="entry name" value="S4_RNA-bd"/>
</dbReference>
<protein>
    <recommendedName>
        <fullName evidence="4">Pseudouridine synthase</fullName>
        <ecNumber evidence="4">5.4.99.-</ecNumber>
    </recommendedName>
</protein>
<accession>A0A1D8JGZ2</accession>
<gene>
    <name evidence="6" type="ORF">BI350_10890</name>
</gene>
<dbReference type="InterPro" id="IPR050343">
    <property type="entry name" value="RsuA_PseudoU_synthase"/>
</dbReference>
<dbReference type="InterPro" id="IPR000748">
    <property type="entry name" value="PsdUridine_synth_RsuA/RluB/E/F"/>
</dbReference>
<dbReference type="SMART" id="SM00363">
    <property type="entry name" value="S4"/>
    <property type="match status" value="1"/>
</dbReference>
<evidence type="ECO:0000256" key="3">
    <source>
        <dbReference type="PROSITE-ProRule" id="PRU00182"/>
    </source>
</evidence>
<dbReference type="SUPFAM" id="SSF55120">
    <property type="entry name" value="Pseudouridine synthase"/>
    <property type="match status" value="1"/>
</dbReference>
<dbReference type="InterPro" id="IPR006145">
    <property type="entry name" value="PsdUridine_synth_RsuA/RluA"/>
</dbReference>
<dbReference type="FunFam" id="3.30.70.1560:FF:000002">
    <property type="entry name" value="Pseudouridine synthase"/>
    <property type="match status" value="1"/>
</dbReference>
<dbReference type="PROSITE" id="PS50889">
    <property type="entry name" value="S4"/>
    <property type="match status" value="1"/>
</dbReference>
<dbReference type="KEGG" id="surl:BI350_10890"/>
<feature type="domain" description="RNA-binding S4" evidence="5">
    <location>
        <begin position="1"/>
        <end position="58"/>
    </location>
</feature>
<dbReference type="GO" id="GO:0000455">
    <property type="term" value="P:enzyme-directed rRNA pseudouridine synthesis"/>
    <property type="evidence" value="ECO:0007669"/>
    <property type="project" value="UniProtKB-ARBA"/>
</dbReference>
<dbReference type="InterPro" id="IPR018496">
    <property type="entry name" value="PsdUridine_synth_RsuA/RluB_CS"/>
</dbReference>
<evidence type="ECO:0000256" key="1">
    <source>
        <dbReference type="ARBA" id="ARBA00008348"/>
    </source>
</evidence>
<dbReference type="InterPro" id="IPR036986">
    <property type="entry name" value="S4_RNA-bd_sf"/>
</dbReference>
<keyword evidence="7" id="KW-1185">Reference proteome</keyword>
<dbReference type="Pfam" id="PF00849">
    <property type="entry name" value="PseudoU_synth_2"/>
    <property type="match status" value="1"/>
</dbReference>
<dbReference type="CDD" id="cd00165">
    <property type="entry name" value="S4"/>
    <property type="match status" value="1"/>
</dbReference>
<dbReference type="Pfam" id="PF01479">
    <property type="entry name" value="S4"/>
    <property type="match status" value="1"/>
</dbReference>
<evidence type="ECO:0000313" key="7">
    <source>
        <dbReference type="Proteomes" id="UP000185746"/>
    </source>
</evidence>
<dbReference type="InterPro" id="IPR042092">
    <property type="entry name" value="PsdUridine_s_RsuA/RluB/E/F_cat"/>
</dbReference>
<evidence type="ECO:0000256" key="2">
    <source>
        <dbReference type="ARBA" id="ARBA00023235"/>
    </source>
</evidence>
<proteinExistence type="inferred from homology"/>
<keyword evidence="3" id="KW-0694">RNA-binding</keyword>
<keyword evidence="2 4" id="KW-0413">Isomerase</keyword>
<dbReference type="SUPFAM" id="SSF55174">
    <property type="entry name" value="Alpha-L RNA-binding motif"/>
    <property type="match status" value="1"/>
</dbReference>
<dbReference type="EMBL" id="CP017560">
    <property type="protein sequence ID" value="AOV07990.1"/>
    <property type="molecule type" value="Genomic_DNA"/>
</dbReference>
<dbReference type="Proteomes" id="UP000185746">
    <property type="component" value="Chromosome"/>
</dbReference>
<dbReference type="InterPro" id="IPR020094">
    <property type="entry name" value="TruA/RsuA/RluB/E/F_N"/>
</dbReference>